<dbReference type="OrthoDB" id="9812993at2"/>
<dbReference type="RefSeq" id="WP_091774235.1">
    <property type="nucleotide sequence ID" value="NZ_FOES01000026.1"/>
</dbReference>
<dbReference type="Gene3D" id="1.10.357.10">
    <property type="entry name" value="Tetracycline Repressor, domain 2"/>
    <property type="match status" value="1"/>
</dbReference>
<dbReference type="InterPro" id="IPR009057">
    <property type="entry name" value="Homeodomain-like_sf"/>
</dbReference>
<name>A0A1H9IPZ0_9BACI</name>
<dbReference type="PANTHER" id="PTHR43479">
    <property type="entry name" value="ACREF/ENVCD OPERON REPRESSOR-RELATED"/>
    <property type="match status" value="1"/>
</dbReference>
<dbReference type="PROSITE" id="PS01081">
    <property type="entry name" value="HTH_TETR_1"/>
    <property type="match status" value="1"/>
</dbReference>
<evidence type="ECO:0000313" key="5">
    <source>
        <dbReference type="EMBL" id="SEQ76626.1"/>
    </source>
</evidence>
<dbReference type="GO" id="GO:0003677">
    <property type="term" value="F:DNA binding"/>
    <property type="evidence" value="ECO:0007669"/>
    <property type="project" value="UniProtKB-UniRule"/>
</dbReference>
<dbReference type="PRINTS" id="PR00455">
    <property type="entry name" value="HTHTETR"/>
</dbReference>
<gene>
    <name evidence="5" type="ORF">SAMN05216362_1265</name>
</gene>
<feature type="domain" description="HTH tetR-type" evidence="4">
    <location>
        <begin position="2"/>
        <end position="62"/>
    </location>
</feature>
<dbReference type="EMBL" id="FOES01000026">
    <property type="protein sequence ID" value="SEQ76626.1"/>
    <property type="molecule type" value="Genomic_DNA"/>
</dbReference>
<dbReference type="Pfam" id="PF00440">
    <property type="entry name" value="TetR_N"/>
    <property type="match status" value="1"/>
</dbReference>
<protein>
    <submittedName>
        <fullName evidence="5">Transcriptional regulator, TetR family</fullName>
    </submittedName>
</protein>
<sequence>MNDKKKRIIKGSIELFAHKGFHATSVQEIVDQANVAKGSFYNYFESKEDLIVSIYDYYYVTILERMKEAQKEQDPRQSLIKQFEIYFNFIIENKPLIVMLLRDQVPLGQNAESFIIQTRQQNFNWSKANILAIYGDSIKPFENDAAVLLEGMIHCYTSWIVVDEKTIDRRQLPKFLLNRLENVCQGMMNEEEHPAIQRLPNVFEQSALLLTKIRQLIHSAIQDPSKALEALDVIEQEVQKENPQNIIIESMLDHLKKFSALNDEVLTLEETLEREIL</sequence>
<dbReference type="AlphaFoldDB" id="A0A1H9IPZ0"/>
<evidence type="ECO:0000256" key="2">
    <source>
        <dbReference type="ARBA" id="ARBA00023125"/>
    </source>
</evidence>
<dbReference type="InterPro" id="IPR001647">
    <property type="entry name" value="HTH_TetR"/>
</dbReference>
<dbReference type="PROSITE" id="PS50977">
    <property type="entry name" value="HTH_TETR_2"/>
    <property type="match status" value="1"/>
</dbReference>
<organism evidence="5 6">
    <name type="scientific">Piscibacillus halophilus</name>
    <dbReference type="NCBI Taxonomy" id="571933"/>
    <lineage>
        <taxon>Bacteria</taxon>
        <taxon>Bacillati</taxon>
        <taxon>Bacillota</taxon>
        <taxon>Bacilli</taxon>
        <taxon>Bacillales</taxon>
        <taxon>Bacillaceae</taxon>
        <taxon>Piscibacillus</taxon>
    </lineage>
</organism>
<dbReference type="STRING" id="571933.SAMN05216362_1265"/>
<dbReference type="Proteomes" id="UP000199427">
    <property type="component" value="Unassembled WGS sequence"/>
</dbReference>
<reference evidence="5 6" key="1">
    <citation type="submission" date="2016-10" db="EMBL/GenBank/DDBJ databases">
        <authorList>
            <person name="de Groot N.N."/>
        </authorList>
    </citation>
    <scope>NUCLEOTIDE SEQUENCE [LARGE SCALE GENOMIC DNA]</scope>
    <source>
        <strain evidence="5 6">DSM 21633</strain>
    </source>
</reference>
<keyword evidence="2 3" id="KW-0238">DNA-binding</keyword>
<keyword evidence="1" id="KW-0678">Repressor</keyword>
<proteinExistence type="predicted"/>
<accession>A0A1H9IPZ0</accession>
<feature type="DNA-binding region" description="H-T-H motif" evidence="3">
    <location>
        <begin position="25"/>
        <end position="44"/>
    </location>
</feature>
<dbReference type="PANTHER" id="PTHR43479:SF22">
    <property type="entry name" value="TRANSCRIPTIONAL REGULATOR, TETR FAMILY"/>
    <property type="match status" value="1"/>
</dbReference>
<dbReference type="InterPro" id="IPR023772">
    <property type="entry name" value="DNA-bd_HTH_TetR-type_CS"/>
</dbReference>
<evidence type="ECO:0000259" key="4">
    <source>
        <dbReference type="PROSITE" id="PS50977"/>
    </source>
</evidence>
<keyword evidence="6" id="KW-1185">Reference proteome</keyword>
<dbReference type="InterPro" id="IPR050624">
    <property type="entry name" value="HTH-type_Tx_Regulator"/>
</dbReference>
<evidence type="ECO:0000256" key="3">
    <source>
        <dbReference type="PROSITE-ProRule" id="PRU00335"/>
    </source>
</evidence>
<evidence type="ECO:0000313" key="6">
    <source>
        <dbReference type="Proteomes" id="UP000199427"/>
    </source>
</evidence>
<evidence type="ECO:0000256" key="1">
    <source>
        <dbReference type="ARBA" id="ARBA00022491"/>
    </source>
</evidence>
<dbReference type="SUPFAM" id="SSF46689">
    <property type="entry name" value="Homeodomain-like"/>
    <property type="match status" value="1"/>
</dbReference>